<comment type="caution">
    <text evidence="2">The sequence shown here is derived from an EMBL/GenBank/DDBJ whole genome shotgun (WGS) entry which is preliminary data.</text>
</comment>
<dbReference type="InterPro" id="IPR009081">
    <property type="entry name" value="PP-bd_ACP"/>
</dbReference>
<dbReference type="EMBL" id="FXUL01000003">
    <property type="protein sequence ID" value="SMP51718.1"/>
    <property type="molecule type" value="Genomic_DNA"/>
</dbReference>
<dbReference type="SUPFAM" id="SSF47336">
    <property type="entry name" value="ACP-like"/>
    <property type="match status" value="1"/>
</dbReference>
<evidence type="ECO:0000313" key="2">
    <source>
        <dbReference type="EMBL" id="SMP51718.1"/>
    </source>
</evidence>
<protein>
    <submittedName>
        <fullName evidence="2">Phosphopantetheine attachment site</fullName>
    </submittedName>
</protein>
<dbReference type="Pfam" id="PF00550">
    <property type="entry name" value="PP-binding"/>
    <property type="match status" value="1"/>
</dbReference>
<accession>A0ABY1PX29</accession>
<evidence type="ECO:0000259" key="1">
    <source>
        <dbReference type="Pfam" id="PF00550"/>
    </source>
</evidence>
<proteinExistence type="predicted"/>
<name>A0ABY1PX29_9BURK</name>
<organism evidence="2 3">
    <name type="scientific">Noviherbaspirillum suwonense</name>
    <dbReference type="NCBI Taxonomy" id="1224511"/>
    <lineage>
        <taxon>Bacteria</taxon>
        <taxon>Pseudomonadati</taxon>
        <taxon>Pseudomonadota</taxon>
        <taxon>Betaproteobacteria</taxon>
        <taxon>Burkholderiales</taxon>
        <taxon>Oxalobacteraceae</taxon>
        <taxon>Noviherbaspirillum</taxon>
    </lineage>
</organism>
<dbReference type="InterPro" id="IPR036736">
    <property type="entry name" value="ACP-like_sf"/>
</dbReference>
<feature type="domain" description="Carrier" evidence="1">
    <location>
        <begin position="9"/>
        <end position="63"/>
    </location>
</feature>
<gene>
    <name evidence="2" type="ORF">SAMN06295970_10355</name>
</gene>
<dbReference type="Gene3D" id="1.10.1200.10">
    <property type="entry name" value="ACP-like"/>
    <property type="match status" value="1"/>
</dbReference>
<dbReference type="Proteomes" id="UP001158049">
    <property type="component" value="Unassembled WGS sequence"/>
</dbReference>
<evidence type="ECO:0000313" key="3">
    <source>
        <dbReference type="Proteomes" id="UP001158049"/>
    </source>
</evidence>
<keyword evidence="3" id="KW-1185">Reference proteome</keyword>
<sequence length="84" mass="9070">MNASAKHQLREFIEKALASQGDGAGFADDEPLFSSGRLDSFTMMNLVMHLEQTAGIDFSSTEFDIDLVDSIDAIESMVDAQAPA</sequence>
<reference evidence="2 3" key="1">
    <citation type="submission" date="2017-05" db="EMBL/GenBank/DDBJ databases">
        <authorList>
            <person name="Varghese N."/>
            <person name="Submissions S."/>
        </authorList>
    </citation>
    <scope>NUCLEOTIDE SEQUENCE [LARGE SCALE GENOMIC DNA]</scope>
    <source>
        <strain evidence="2 3">DSM 26001</strain>
    </source>
</reference>
<dbReference type="RefSeq" id="WP_283441333.1">
    <property type="nucleotide sequence ID" value="NZ_FXUL01000003.1"/>
</dbReference>